<dbReference type="Pfam" id="PF01872">
    <property type="entry name" value="RibD_C"/>
    <property type="match status" value="1"/>
</dbReference>
<evidence type="ECO:0000259" key="1">
    <source>
        <dbReference type="Pfam" id="PF01872"/>
    </source>
</evidence>
<dbReference type="Proteomes" id="UP000596004">
    <property type="component" value="Chromosome"/>
</dbReference>
<dbReference type="AlphaFoldDB" id="A0A7T9DKM4"/>
<sequence>MEENLIDEYYLSVNPVLLGKGKPLFKDTVKRTTLELVKTKYFPQGVVLLHYKK</sequence>
<dbReference type="InterPro" id="IPR002734">
    <property type="entry name" value="RibDG_C"/>
</dbReference>
<organism evidence="2">
    <name type="scientific">Candidatus Iainarchaeum sp</name>
    <dbReference type="NCBI Taxonomy" id="3101447"/>
    <lineage>
        <taxon>Archaea</taxon>
        <taxon>Candidatus Iainarchaeota</taxon>
        <taxon>Candidatus Iainarchaeia</taxon>
        <taxon>Candidatus Iainarchaeales</taxon>
        <taxon>Candidatus Iainarchaeaceae</taxon>
        <taxon>Candidatus Iainarchaeum</taxon>
    </lineage>
</organism>
<dbReference type="InterPro" id="IPR024072">
    <property type="entry name" value="DHFR-like_dom_sf"/>
</dbReference>
<dbReference type="GO" id="GO:0009231">
    <property type="term" value="P:riboflavin biosynthetic process"/>
    <property type="evidence" value="ECO:0007669"/>
    <property type="project" value="InterPro"/>
</dbReference>
<dbReference type="SUPFAM" id="SSF53597">
    <property type="entry name" value="Dihydrofolate reductase-like"/>
    <property type="match status" value="1"/>
</dbReference>
<accession>A0A7T9DKM4</accession>
<proteinExistence type="predicted"/>
<feature type="domain" description="Bacterial bifunctional deaminase-reductase C-terminal" evidence="1">
    <location>
        <begin position="2"/>
        <end position="48"/>
    </location>
</feature>
<dbReference type="EMBL" id="CP064981">
    <property type="protein sequence ID" value="QQR93063.1"/>
    <property type="molecule type" value="Genomic_DNA"/>
</dbReference>
<reference evidence="2" key="1">
    <citation type="submission" date="2020-11" db="EMBL/GenBank/DDBJ databases">
        <title>Connecting structure to function with the recovery of over 1000 high-quality activated sludge metagenome-assembled genomes encoding full-length rRNA genes using long-read sequencing.</title>
        <authorList>
            <person name="Singleton C.M."/>
            <person name="Petriglieri F."/>
            <person name="Kristensen J.M."/>
            <person name="Kirkegaard R.H."/>
            <person name="Michaelsen T.Y."/>
            <person name="Andersen M.H."/>
            <person name="Karst S.M."/>
            <person name="Dueholm M.S."/>
            <person name="Nielsen P.H."/>
            <person name="Albertsen M."/>
        </authorList>
    </citation>
    <scope>NUCLEOTIDE SEQUENCE</scope>
    <source>
        <strain evidence="2">Fred_18-Q3-R57-64_BAT3C.431</strain>
    </source>
</reference>
<protein>
    <submittedName>
        <fullName evidence="2">Dihydrofolate reductase family protein</fullName>
    </submittedName>
</protein>
<evidence type="ECO:0000313" key="2">
    <source>
        <dbReference type="EMBL" id="QQR93063.1"/>
    </source>
</evidence>
<dbReference type="Gene3D" id="3.40.430.10">
    <property type="entry name" value="Dihydrofolate Reductase, subunit A"/>
    <property type="match status" value="1"/>
</dbReference>
<gene>
    <name evidence="2" type="ORF">IPJ89_02365</name>
</gene>
<dbReference type="GO" id="GO:0008703">
    <property type="term" value="F:5-amino-6-(5-phosphoribosylamino)uracil reductase activity"/>
    <property type="evidence" value="ECO:0007669"/>
    <property type="project" value="InterPro"/>
</dbReference>
<name>A0A7T9DKM4_9ARCH</name>